<evidence type="ECO:0000313" key="1">
    <source>
        <dbReference type="EMBL" id="GLQ26257.1"/>
    </source>
</evidence>
<protein>
    <submittedName>
        <fullName evidence="1">Uncharacterized protein</fullName>
    </submittedName>
</protein>
<reference evidence="1" key="1">
    <citation type="journal article" date="2014" name="Int. J. Syst. Evol. Microbiol.">
        <title>Complete genome of a new Firmicutes species belonging to the dominant human colonic microbiota ('Ruminococcus bicirculans') reveals two chromosomes and a selective capacity to utilize plant glucans.</title>
        <authorList>
            <consortium name="NISC Comparative Sequencing Program"/>
            <person name="Wegmann U."/>
            <person name="Louis P."/>
            <person name="Goesmann A."/>
            <person name="Henrissat B."/>
            <person name="Duncan S.H."/>
            <person name="Flint H.J."/>
        </authorList>
    </citation>
    <scope>NUCLEOTIDE SEQUENCE</scope>
    <source>
        <strain evidence="1">NBRC 109915</strain>
    </source>
</reference>
<dbReference type="EMBL" id="BSNL01000001">
    <property type="protein sequence ID" value="GLQ26257.1"/>
    <property type="molecule type" value="Genomic_DNA"/>
</dbReference>
<comment type="caution">
    <text evidence="1">The sequence shown here is derived from an EMBL/GenBank/DDBJ whole genome shotgun (WGS) entry which is preliminary data.</text>
</comment>
<proteinExistence type="predicted"/>
<gene>
    <name evidence="1" type="ORF">GCM10007927_10600</name>
</gene>
<reference evidence="1" key="2">
    <citation type="submission" date="2023-01" db="EMBL/GenBank/DDBJ databases">
        <title>Draft genome sequence of Sulfitobacter pacificus strain NBRC 109915.</title>
        <authorList>
            <person name="Sun Q."/>
            <person name="Mori K."/>
        </authorList>
    </citation>
    <scope>NUCLEOTIDE SEQUENCE</scope>
    <source>
        <strain evidence="1">NBRC 109915</strain>
    </source>
</reference>
<organism evidence="1 2">
    <name type="scientific">Sulfitobacter pacificus</name>
    <dbReference type="NCBI Taxonomy" id="1499314"/>
    <lineage>
        <taxon>Bacteria</taxon>
        <taxon>Pseudomonadati</taxon>
        <taxon>Pseudomonadota</taxon>
        <taxon>Alphaproteobacteria</taxon>
        <taxon>Rhodobacterales</taxon>
        <taxon>Roseobacteraceae</taxon>
        <taxon>Sulfitobacter</taxon>
    </lineage>
</organism>
<name>A0ABQ5VGP4_9RHOB</name>
<keyword evidence="2" id="KW-1185">Reference proteome</keyword>
<accession>A0ABQ5VGP4</accession>
<dbReference type="Proteomes" id="UP001161388">
    <property type="component" value="Unassembled WGS sequence"/>
</dbReference>
<evidence type="ECO:0000313" key="2">
    <source>
        <dbReference type="Proteomes" id="UP001161388"/>
    </source>
</evidence>
<sequence>MQKSERARLIYLIMHNIGGFLFATPEPLEPLRLGEYYKLRVPKLNEKRGELFAKIRNDLIQYQDEELLDNFSSTGIPTAEWSKQWVSNYQAEVKAAFSSASKWHRIELFRTKELADFKHWGRSEFLSVNEVVWLSVGLEPKEEFVKAAMPSKRTKLDGKFDEVIEYMTRHREIIRRKFDPNSFGDHPDFKGLQEWIDEVQLEVHPGFANMLAARHKRKHTNKITGRTDRSLEPMDGRERASMVKLITAMAIDAYGYDPKSRRSAIPNEIQGIADRLGLEITSETIRKYLKVGAEALPEDWKPE</sequence>